<accession>A0A915HIM7</accession>
<protein>
    <submittedName>
        <fullName evidence="2">Uncharacterized protein</fullName>
    </submittedName>
</protein>
<keyword evidence="1" id="KW-1185">Reference proteome</keyword>
<reference evidence="2" key="1">
    <citation type="submission" date="2022-11" db="UniProtKB">
        <authorList>
            <consortium name="WormBaseParasite"/>
        </authorList>
    </citation>
    <scope>IDENTIFICATION</scope>
</reference>
<sequence length="102" mass="11822">MDAVHKVKSADETQKYPTKFSFHNDLVEDSSNTQYTLYQHQSKEHFQQLDYHLASKNRFAHELFICSLSLIQFNEPFNSYITFNGSTSNPTAISVKANEKSR</sequence>
<evidence type="ECO:0000313" key="1">
    <source>
        <dbReference type="Proteomes" id="UP000887565"/>
    </source>
</evidence>
<evidence type="ECO:0000313" key="2">
    <source>
        <dbReference type="WBParaSite" id="nRc.2.0.1.t01498-RA"/>
    </source>
</evidence>
<dbReference type="Proteomes" id="UP000887565">
    <property type="component" value="Unplaced"/>
</dbReference>
<proteinExistence type="predicted"/>
<dbReference type="AlphaFoldDB" id="A0A915HIM7"/>
<name>A0A915HIM7_ROMCU</name>
<organism evidence="1 2">
    <name type="scientific">Romanomermis culicivorax</name>
    <name type="common">Nematode worm</name>
    <dbReference type="NCBI Taxonomy" id="13658"/>
    <lineage>
        <taxon>Eukaryota</taxon>
        <taxon>Metazoa</taxon>
        <taxon>Ecdysozoa</taxon>
        <taxon>Nematoda</taxon>
        <taxon>Enoplea</taxon>
        <taxon>Dorylaimia</taxon>
        <taxon>Mermithida</taxon>
        <taxon>Mermithoidea</taxon>
        <taxon>Mermithidae</taxon>
        <taxon>Romanomermis</taxon>
    </lineage>
</organism>
<dbReference type="WBParaSite" id="nRc.2.0.1.t01498-RA">
    <property type="protein sequence ID" value="nRc.2.0.1.t01498-RA"/>
    <property type="gene ID" value="nRc.2.0.1.g01498"/>
</dbReference>